<feature type="region of interest" description="Disordered" evidence="1">
    <location>
        <begin position="1"/>
        <end position="52"/>
    </location>
</feature>
<feature type="compositionally biased region" description="Basic and acidic residues" evidence="1">
    <location>
        <begin position="35"/>
        <end position="45"/>
    </location>
</feature>
<feature type="region of interest" description="Disordered" evidence="1">
    <location>
        <begin position="67"/>
        <end position="108"/>
    </location>
</feature>
<sequence>MSNVQRRPYISQEETLLARSRLRTPQQGINTATRCPRDSQQHPHVMEPSSRQQQFLYHRVEAKADWSSPFSVREPPQVPPRPSTTARSEQRGYVSTPAPTAAQPPVPPRMNTLGVSTVDPFAAPSSYYQPNHFGGFTGENRPFTQQQNPFPQLQDPASPPQLGSTFQTMMGEQNRQIRIFVDRQGKGKHLPNFPGNPQD</sequence>
<organism evidence="2 3">
    <name type="scientific">Orchesella dallaii</name>
    <dbReference type="NCBI Taxonomy" id="48710"/>
    <lineage>
        <taxon>Eukaryota</taxon>
        <taxon>Metazoa</taxon>
        <taxon>Ecdysozoa</taxon>
        <taxon>Arthropoda</taxon>
        <taxon>Hexapoda</taxon>
        <taxon>Collembola</taxon>
        <taxon>Entomobryomorpha</taxon>
        <taxon>Entomobryoidea</taxon>
        <taxon>Orchesellidae</taxon>
        <taxon>Orchesellinae</taxon>
        <taxon>Orchesella</taxon>
    </lineage>
</organism>
<proteinExistence type="predicted"/>
<feature type="compositionally biased region" description="Polar residues" evidence="1">
    <location>
        <begin position="142"/>
        <end position="151"/>
    </location>
</feature>
<protein>
    <submittedName>
        <fullName evidence="2">Uncharacterized protein</fullName>
    </submittedName>
</protein>
<evidence type="ECO:0000313" key="2">
    <source>
        <dbReference type="EMBL" id="CAL8077041.1"/>
    </source>
</evidence>
<comment type="caution">
    <text evidence="2">The sequence shown here is derived from an EMBL/GenBank/DDBJ whole genome shotgun (WGS) entry which is preliminary data.</text>
</comment>
<keyword evidence="3" id="KW-1185">Reference proteome</keyword>
<dbReference type="Proteomes" id="UP001642540">
    <property type="component" value="Unassembled WGS sequence"/>
</dbReference>
<gene>
    <name evidence="2" type="ORF">ODALV1_LOCUS3677</name>
</gene>
<feature type="compositionally biased region" description="Polar residues" evidence="1">
    <location>
        <begin position="23"/>
        <end position="33"/>
    </location>
</feature>
<accession>A0ABP1PVI7</accession>
<evidence type="ECO:0000313" key="3">
    <source>
        <dbReference type="Proteomes" id="UP001642540"/>
    </source>
</evidence>
<reference evidence="2 3" key="1">
    <citation type="submission" date="2024-08" db="EMBL/GenBank/DDBJ databases">
        <authorList>
            <person name="Cucini C."/>
            <person name="Frati F."/>
        </authorList>
    </citation>
    <scope>NUCLEOTIDE SEQUENCE [LARGE SCALE GENOMIC DNA]</scope>
</reference>
<name>A0ABP1PVI7_9HEXA</name>
<dbReference type="EMBL" id="CAXLJM020000012">
    <property type="protein sequence ID" value="CAL8077041.1"/>
    <property type="molecule type" value="Genomic_DNA"/>
</dbReference>
<evidence type="ECO:0000256" key="1">
    <source>
        <dbReference type="SAM" id="MobiDB-lite"/>
    </source>
</evidence>
<feature type="region of interest" description="Disordered" evidence="1">
    <location>
        <begin position="139"/>
        <end position="166"/>
    </location>
</feature>